<reference evidence="1" key="1">
    <citation type="submission" date="2022-06" db="EMBL/GenBank/DDBJ databases">
        <title>Ornithinimicrobium HY1793.</title>
        <authorList>
            <person name="Huang Y."/>
        </authorList>
    </citation>
    <scope>NUCLEOTIDE SEQUENCE</scope>
    <source>
        <strain evidence="1">HY1793</strain>
    </source>
</reference>
<name>A0ABY4YRA6_9MICO</name>
<evidence type="ECO:0000313" key="2">
    <source>
        <dbReference type="Proteomes" id="UP001056455"/>
    </source>
</evidence>
<evidence type="ECO:0000313" key="1">
    <source>
        <dbReference type="EMBL" id="USQ79238.1"/>
    </source>
</evidence>
<organism evidence="1 2">
    <name type="scientific">Ornithinimicrobium faecis</name>
    <dbReference type="NCBI Taxonomy" id="2934158"/>
    <lineage>
        <taxon>Bacteria</taxon>
        <taxon>Bacillati</taxon>
        <taxon>Actinomycetota</taxon>
        <taxon>Actinomycetes</taxon>
        <taxon>Micrococcales</taxon>
        <taxon>Ornithinimicrobiaceae</taxon>
        <taxon>Ornithinimicrobium</taxon>
    </lineage>
</organism>
<dbReference type="EMBL" id="CP099489">
    <property type="protein sequence ID" value="USQ79238.1"/>
    <property type="molecule type" value="Genomic_DNA"/>
</dbReference>
<accession>A0ABY4YRA6</accession>
<proteinExistence type="predicted"/>
<dbReference type="RefSeq" id="WP_252592161.1">
    <property type="nucleotide sequence ID" value="NZ_CP099489.1"/>
</dbReference>
<sequence length="172" mass="18517">MTTRAQLRKAALGHLEVGERTHLGKLAFFVMGKKFVTVTKDGVVQLWLPGDRVVEALTRHPQGERFGPPNTTIGFAIALKDINGMHLNNLVDAAWAHRAPPRFTAARQDGTGEHDLPAAIGAPATRALLLAGISTLDEADRRTDEELLALHGVGPRAVARLRQAVRSRAGTA</sequence>
<gene>
    <name evidence="1" type="ORF">NF556_16705</name>
</gene>
<keyword evidence="2" id="KW-1185">Reference proteome</keyword>
<dbReference type="Proteomes" id="UP001056455">
    <property type="component" value="Chromosome"/>
</dbReference>
<evidence type="ECO:0008006" key="3">
    <source>
        <dbReference type="Google" id="ProtNLM"/>
    </source>
</evidence>
<protein>
    <recommendedName>
        <fullName evidence="3">DNA-binding protein</fullName>
    </recommendedName>
</protein>